<protein>
    <recommendedName>
        <fullName evidence="3">DUF2778 domain-containing protein</fullName>
    </recommendedName>
</protein>
<reference evidence="2" key="1">
    <citation type="journal article" date="2019" name="Int. J. Syst. Evol. Microbiol.">
        <title>The Global Catalogue of Microorganisms (GCM) 10K type strain sequencing project: providing services to taxonomists for standard genome sequencing and annotation.</title>
        <authorList>
            <consortium name="The Broad Institute Genomics Platform"/>
            <consortium name="The Broad Institute Genome Sequencing Center for Infectious Disease"/>
            <person name="Wu L."/>
            <person name="Ma J."/>
        </authorList>
    </citation>
    <scope>NUCLEOTIDE SEQUENCE [LARGE SCALE GENOMIC DNA]</scope>
    <source>
        <strain evidence="2">CCUG 53903</strain>
    </source>
</reference>
<name>A0ABW1CTN5_9ACTN</name>
<dbReference type="EMBL" id="JBHSPA010000036">
    <property type="protein sequence ID" value="MFC5828278.1"/>
    <property type="molecule type" value="Genomic_DNA"/>
</dbReference>
<evidence type="ECO:0000313" key="1">
    <source>
        <dbReference type="EMBL" id="MFC5828278.1"/>
    </source>
</evidence>
<dbReference type="Proteomes" id="UP001596058">
    <property type="component" value="Unassembled WGS sequence"/>
</dbReference>
<dbReference type="RefSeq" id="WP_379517782.1">
    <property type="nucleotide sequence ID" value="NZ_JBHSPA010000036.1"/>
</dbReference>
<organism evidence="1 2">
    <name type="scientific">Nonomuraea insulae</name>
    <dbReference type="NCBI Taxonomy" id="1616787"/>
    <lineage>
        <taxon>Bacteria</taxon>
        <taxon>Bacillati</taxon>
        <taxon>Actinomycetota</taxon>
        <taxon>Actinomycetes</taxon>
        <taxon>Streptosporangiales</taxon>
        <taxon>Streptosporangiaceae</taxon>
        <taxon>Nonomuraea</taxon>
    </lineage>
</organism>
<sequence length="283" mass="31480">MRLPKLTLSVGEEAPLIIWQDDRPGENPYTAILFQQDYTHLLVEEVRQPSGRQGATRLLRCTGKAPGSGRVEAVDVPRTGALKPLGRLDYEVRDDLEADLVYTGKLVHWRRSVPASLRAHRPLLFHASSGVDRSQTARLQSVEDLGPLPEGLYTFLTHVDPRQNSVAAANKLGDRAVTNNYREGIQFLPMDGDKPKYPDWGTMRVRLTQVRGATYGRGGFFLHNSRKGYSHGCIEIGGTIDDVDFFSALLIHAGSPDRKPKLTLLVKYSYPDQSTSGKTKRAD</sequence>
<evidence type="ECO:0008006" key="3">
    <source>
        <dbReference type="Google" id="ProtNLM"/>
    </source>
</evidence>
<proteinExistence type="predicted"/>
<accession>A0ABW1CTN5</accession>
<keyword evidence="2" id="KW-1185">Reference proteome</keyword>
<comment type="caution">
    <text evidence="1">The sequence shown here is derived from an EMBL/GenBank/DDBJ whole genome shotgun (WGS) entry which is preliminary data.</text>
</comment>
<gene>
    <name evidence="1" type="ORF">ACFPZ3_30795</name>
</gene>
<evidence type="ECO:0000313" key="2">
    <source>
        <dbReference type="Proteomes" id="UP001596058"/>
    </source>
</evidence>